<accession>A0ABD0YYG3</accession>
<dbReference type="InterPro" id="IPR004119">
    <property type="entry name" value="EcKL"/>
</dbReference>
<sequence>MELSETWLETILKRDALERSVSKVISVEKEDVVNKGDNYASDISRLKIETVLGSGRMATRSLIMKRMPATELRAKQIGEWGLFRKEIKMYNTVLPKMDKFLESEDYSGDTLWGRCLYTRPYDLIILEDLKDLGFKMADRQESLDMNHALLVMKSLGRYHALSATLEDRGELDVEDFKETIFTTNDDKMKQYLGQVLTVFAGVVDTTWGEEWKISASKIKSLVANSMDSVRRMYDEKCDFPVLNHGDCWVNNMMFKYDNDTNNPSGIRFIDFQLAYYNSYAFDLTYFLTSSVRPEIRDEDYGPLLQEYHTSLTWHLKRFGYAGDNVPSLEDVKEELKRKSLYALVLACMMLNFLFAEPEEVPDLEELLKEFMKTNDIPANMKTMFSKEFTRAAKSIVSLCQRQGAFDNL</sequence>
<dbReference type="Gene3D" id="3.90.1200.10">
    <property type="match status" value="1"/>
</dbReference>
<organism evidence="2 3">
    <name type="scientific">Ranatra chinensis</name>
    <dbReference type="NCBI Taxonomy" id="642074"/>
    <lineage>
        <taxon>Eukaryota</taxon>
        <taxon>Metazoa</taxon>
        <taxon>Ecdysozoa</taxon>
        <taxon>Arthropoda</taxon>
        <taxon>Hexapoda</taxon>
        <taxon>Insecta</taxon>
        <taxon>Pterygota</taxon>
        <taxon>Neoptera</taxon>
        <taxon>Paraneoptera</taxon>
        <taxon>Hemiptera</taxon>
        <taxon>Heteroptera</taxon>
        <taxon>Panheteroptera</taxon>
        <taxon>Nepomorpha</taxon>
        <taxon>Nepidae</taxon>
        <taxon>Ranatrinae</taxon>
        <taxon>Ranatra</taxon>
    </lineage>
</organism>
<dbReference type="SUPFAM" id="SSF56112">
    <property type="entry name" value="Protein kinase-like (PK-like)"/>
    <property type="match status" value="1"/>
</dbReference>
<dbReference type="InterPro" id="IPR011009">
    <property type="entry name" value="Kinase-like_dom_sf"/>
</dbReference>
<feature type="domain" description="CHK kinase-like" evidence="1">
    <location>
        <begin position="124"/>
        <end position="317"/>
    </location>
</feature>
<evidence type="ECO:0000313" key="3">
    <source>
        <dbReference type="Proteomes" id="UP001558652"/>
    </source>
</evidence>
<dbReference type="AlphaFoldDB" id="A0ABD0YYG3"/>
<dbReference type="PANTHER" id="PTHR11012:SF56">
    <property type="entry name" value="CHK KINASE-LIKE DOMAIN-CONTAINING PROTEIN-RELATED"/>
    <property type="match status" value="1"/>
</dbReference>
<reference evidence="2 3" key="1">
    <citation type="submission" date="2024-07" db="EMBL/GenBank/DDBJ databases">
        <title>Chromosome-level genome assembly of the water stick insect Ranatra chinensis (Heteroptera: Nepidae).</title>
        <authorList>
            <person name="Liu X."/>
        </authorList>
    </citation>
    <scope>NUCLEOTIDE SEQUENCE [LARGE SCALE GENOMIC DNA]</scope>
    <source>
        <strain evidence="2">Cailab_2021Rc</strain>
        <tissue evidence="2">Muscle</tissue>
    </source>
</reference>
<name>A0ABD0YYG3_9HEMI</name>
<dbReference type="InterPro" id="IPR015897">
    <property type="entry name" value="CHK_kinase-like"/>
</dbReference>
<evidence type="ECO:0000259" key="1">
    <source>
        <dbReference type="SMART" id="SM00587"/>
    </source>
</evidence>
<evidence type="ECO:0000313" key="2">
    <source>
        <dbReference type="EMBL" id="KAL1140736.1"/>
    </source>
</evidence>
<proteinExistence type="predicted"/>
<protein>
    <recommendedName>
        <fullName evidence="1">CHK kinase-like domain-containing protein</fullName>
    </recommendedName>
</protein>
<gene>
    <name evidence="2" type="ORF">AAG570_000666</name>
</gene>
<keyword evidence="3" id="KW-1185">Reference proteome</keyword>
<dbReference type="Proteomes" id="UP001558652">
    <property type="component" value="Unassembled WGS sequence"/>
</dbReference>
<dbReference type="Pfam" id="PF02958">
    <property type="entry name" value="EcKL"/>
    <property type="match status" value="1"/>
</dbReference>
<dbReference type="EMBL" id="JBFDAA010000001">
    <property type="protein sequence ID" value="KAL1140736.1"/>
    <property type="molecule type" value="Genomic_DNA"/>
</dbReference>
<comment type="caution">
    <text evidence="2">The sequence shown here is derived from an EMBL/GenBank/DDBJ whole genome shotgun (WGS) entry which is preliminary data.</text>
</comment>
<dbReference type="SMART" id="SM00587">
    <property type="entry name" value="CHK"/>
    <property type="match status" value="1"/>
</dbReference>
<dbReference type="PANTHER" id="PTHR11012">
    <property type="entry name" value="PROTEIN KINASE-LIKE DOMAIN-CONTAINING"/>
    <property type="match status" value="1"/>
</dbReference>